<gene>
    <name evidence="10" type="ORF">NAF29_11965</name>
</gene>
<dbReference type="PIRSF" id="PIRSF006158">
    <property type="entry name" value="UCP006158_SH3"/>
    <property type="match status" value="1"/>
</dbReference>
<organism evidence="10 11">
    <name type="scientific">Echinimonas agarilytica</name>
    <dbReference type="NCBI Taxonomy" id="1215918"/>
    <lineage>
        <taxon>Bacteria</taxon>
        <taxon>Pseudomonadati</taxon>
        <taxon>Pseudomonadota</taxon>
        <taxon>Gammaproteobacteria</taxon>
        <taxon>Alteromonadales</taxon>
        <taxon>Echinimonadaceae</taxon>
        <taxon>Echinimonas</taxon>
    </lineage>
</organism>
<dbReference type="NCBIfam" id="TIGR04211">
    <property type="entry name" value="SH3_and_anchor"/>
    <property type="match status" value="1"/>
</dbReference>
<dbReference type="AlphaFoldDB" id="A0AA41W747"/>
<reference evidence="10 11" key="1">
    <citation type="journal article" date="2013" name="Antonie Van Leeuwenhoek">
        <title>Echinimonas agarilytica gen. nov., sp. nov., a new gammaproteobacterium isolated from the sea urchin Strongylocentrotus intermedius.</title>
        <authorList>
            <person name="Nedashkovskaya O.I."/>
            <person name="Stenkova A.M."/>
            <person name="Zhukova N.V."/>
            <person name="Van Trappen S."/>
            <person name="Lee J.S."/>
            <person name="Kim S.B."/>
        </authorList>
    </citation>
    <scope>NUCLEOTIDE SEQUENCE [LARGE SCALE GENOMIC DNA]</scope>
    <source>
        <strain evidence="10 11">KMM 6351</strain>
    </source>
</reference>
<name>A0AA41W747_9GAMM</name>
<feature type="coiled-coil region" evidence="6">
    <location>
        <begin position="100"/>
        <end position="162"/>
    </location>
</feature>
<dbReference type="Gene3D" id="2.30.30.40">
    <property type="entry name" value="SH3 Domains"/>
    <property type="match status" value="1"/>
</dbReference>
<feature type="chain" id="PRO_5041238313" evidence="8">
    <location>
        <begin position="23"/>
        <end position="199"/>
    </location>
</feature>
<keyword evidence="6" id="KW-0175">Coiled coil</keyword>
<dbReference type="RefSeq" id="WP_251261815.1">
    <property type="nucleotide sequence ID" value="NZ_JAMQGP010000006.1"/>
</dbReference>
<dbReference type="InterPro" id="IPR003646">
    <property type="entry name" value="SH3-like_bac-type"/>
</dbReference>
<sequence>MKQSIYSACFTALLALSTVVPASVNAEESGYFISENLYTYMHRGPGKQFRILGSVNSSSPVVLLNTSEDGEFVQIRDGKDREGWIEAEHISKGESRSQRIDSLTEQLSQVRSQLTTEQQEVSRLNDVIANLQEQSSTHQGTLVEVQKERDVLQQRLSNYTDEIEMQWFVNGGVVAGGGVLLGLILSFLPRRKKRQDNWM</sequence>
<keyword evidence="2 7" id="KW-0812">Transmembrane</keyword>
<keyword evidence="5 7" id="KW-0472">Membrane</keyword>
<evidence type="ECO:0000256" key="6">
    <source>
        <dbReference type="SAM" id="Coils"/>
    </source>
</evidence>
<evidence type="ECO:0000259" key="9">
    <source>
        <dbReference type="Pfam" id="PF08239"/>
    </source>
</evidence>
<evidence type="ECO:0000256" key="4">
    <source>
        <dbReference type="ARBA" id="ARBA00022989"/>
    </source>
</evidence>
<comment type="subcellular location">
    <subcellularLocation>
        <location evidence="1">Membrane</location>
        <topology evidence="1">Single-pass membrane protein</topology>
    </subcellularLocation>
</comment>
<evidence type="ECO:0000256" key="1">
    <source>
        <dbReference type="ARBA" id="ARBA00004167"/>
    </source>
</evidence>
<feature type="signal peptide" evidence="8">
    <location>
        <begin position="1"/>
        <end position="22"/>
    </location>
</feature>
<dbReference type="Proteomes" id="UP001165393">
    <property type="component" value="Unassembled WGS sequence"/>
</dbReference>
<evidence type="ECO:0000256" key="5">
    <source>
        <dbReference type="ARBA" id="ARBA00023136"/>
    </source>
</evidence>
<dbReference type="EMBL" id="JAMQGP010000006">
    <property type="protein sequence ID" value="MCM2680382.1"/>
    <property type="molecule type" value="Genomic_DNA"/>
</dbReference>
<protein>
    <submittedName>
        <fullName evidence="10">TIGR04211 family SH3 domain-containing protein</fullName>
    </submittedName>
</protein>
<dbReference type="GO" id="GO:0016020">
    <property type="term" value="C:membrane"/>
    <property type="evidence" value="ECO:0007669"/>
    <property type="project" value="UniProtKB-SubCell"/>
</dbReference>
<accession>A0AA41W747</accession>
<keyword evidence="3 8" id="KW-0732">Signal</keyword>
<dbReference type="Pfam" id="PF08239">
    <property type="entry name" value="SH3_3"/>
    <property type="match status" value="1"/>
</dbReference>
<evidence type="ECO:0000313" key="11">
    <source>
        <dbReference type="Proteomes" id="UP001165393"/>
    </source>
</evidence>
<comment type="caution">
    <text evidence="10">The sequence shown here is derived from an EMBL/GenBank/DDBJ whole genome shotgun (WGS) entry which is preliminary data.</text>
</comment>
<evidence type="ECO:0000256" key="8">
    <source>
        <dbReference type="SAM" id="SignalP"/>
    </source>
</evidence>
<feature type="domain" description="SH3b" evidence="9">
    <location>
        <begin position="40"/>
        <end position="91"/>
    </location>
</feature>
<keyword evidence="4 7" id="KW-1133">Transmembrane helix</keyword>
<evidence type="ECO:0000256" key="3">
    <source>
        <dbReference type="ARBA" id="ARBA00022729"/>
    </source>
</evidence>
<feature type="transmembrane region" description="Helical" evidence="7">
    <location>
        <begin position="167"/>
        <end position="188"/>
    </location>
</feature>
<proteinExistence type="predicted"/>
<evidence type="ECO:0000256" key="2">
    <source>
        <dbReference type="ARBA" id="ARBA00022692"/>
    </source>
</evidence>
<keyword evidence="11" id="KW-1185">Reference proteome</keyword>
<evidence type="ECO:0000256" key="7">
    <source>
        <dbReference type="SAM" id="Phobius"/>
    </source>
</evidence>
<evidence type="ECO:0000313" key="10">
    <source>
        <dbReference type="EMBL" id="MCM2680382.1"/>
    </source>
</evidence>
<dbReference type="InterPro" id="IPR016476">
    <property type="entry name" value="SH3_dom_pro"/>
</dbReference>